<evidence type="ECO:0000256" key="4">
    <source>
        <dbReference type="SAM" id="Phobius"/>
    </source>
</evidence>
<keyword evidence="4" id="KW-0812">Transmembrane</keyword>
<dbReference type="InterPro" id="IPR000859">
    <property type="entry name" value="CUB_dom"/>
</dbReference>
<evidence type="ECO:0000313" key="7">
    <source>
        <dbReference type="Proteomes" id="UP000192247"/>
    </source>
</evidence>
<dbReference type="PANTHER" id="PTHR24255:SF31">
    <property type="entry name" value="CUBILIN-LIKE PROTEIN"/>
    <property type="match status" value="1"/>
</dbReference>
<dbReference type="STRING" id="418985.A0A1V9XBT4"/>
<organism evidence="6 7">
    <name type="scientific">Tropilaelaps mercedesae</name>
    <dbReference type="NCBI Taxonomy" id="418985"/>
    <lineage>
        <taxon>Eukaryota</taxon>
        <taxon>Metazoa</taxon>
        <taxon>Ecdysozoa</taxon>
        <taxon>Arthropoda</taxon>
        <taxon>Chelicerata</taxon>
        <taxon>Arachnida</taxon>
        <taxon>Acari</taxon>
        <taxon>Parasitiformes</taxon>
        <taxon>Mesostigmata</taxon>
        <taxon>Gamasina</taxon>
        <taxon>Dermanyssoidea</taxon>
        <taxon>Laelapidae</taxon>
        <taxon>Tropilaelaps</taxon>
    </lineage>
</organism>
<gene>
    <name evidence="6" type="ORF">BIW11_11265</name>
</gene>
<comment type="caution">
    <text evidence="6">The sequence shown here is derived from an EMBL/GenBank/DDBJ whole genome shotgun (WGS) entry which is preliminary data.</text>
</comment>
<accession>A0A1V9XBT4</accession>
<feature type="transmembrane region" description="Helical" evidence="4">
    <location>
        <begin position="317"/>
        <end position="339"/>
    </location>
</feature>
<keyword evidence="4" id="KW-1133">Transmembrane helix</keyword>
<reference evidence="6 7" key="1">
    <citation type="journal article" date="2017" name="Gigascience">
        <title>Draft genome of the honey bee ectoparasitic mite, Tropilaelaps mercedesae, is shaped by the parasitic life history.</title>
        <authorList>
            <person name="Dong X."/>
            <person name="Armstrong S.D."/>
            <person name="Xia D."/>
            <person name="Makepeace B.L."/>
            <person name="Darby A.C."/>
            <person name="Kadowaki T."/>
        </authorList>
    </citation>
    <scope>NUCLEOTIDE SEQUENCE [LARGE SCALE GENOMIC DNA]</scope>
    <source>
        <strain evidence="6">Wuxi-XJTLU</strain>
    </source>
</reference>
<dbReference type="InParanoid" id="A0A1V9XBT4"/>
<sequence>SNPLQITSVCSRRLGAEQSYGYLMSPGFPQFYVAPRQSQRCNWTIQGRLGQTVTVNVLDVRLRPTPKRGFSSLGGSGMSHINAGQTSNNAISSANTDEFLIQFNLHCDFSMQECGDLLRLTSGDHGGSLLADICVERQRYFLNSFSSANAVSVQFITSGFAPHRGFILEYKISGCPTLPAPRDGFLESRNTTAATYRCRRDFFFVDTLSPHKTLFCLNGTRWTNAPLGECLSTFELAYKGHLLLGSGYPVGSGLPESPTDSGVSNSIDDESSSSDDLPLAITAQQANRAGVGFTKRPIKWSSSLNSISRIMSEHADVIVPSIVVCLLLLGNVIIVLYIYRLKRQNKQRVCSRSPIELPLEERDEQKVAPLATI</sequence>
<dbReference type="OrthoDB" id="6431754at2759"/>
<keyword evidence="7" id="KW-1185">Reference proteome</keyword>
<protein>
    <recommendedName>
        <fullName evidence="5">CUB domain-containing protein</fullName>
    </recommendedName>
</protein>
<dbReference type="InterPro" id="IPR035914">
    <property type="entry name" value="Sperma_CUB_dom_sf"/>
</dbReference>
<proteinExistence type="predicted"/>
<evidence type="ECO:0000256" key="2">
    <source>
        <dbReference type="PROSITE-ProRule" id="PRU00059"/>
    </source>
</evidence>
<dbReference type="GO" id="GO:0005615">
    <property type="term" value="C:extracellular space"/>
    <property type="evidence" value="ECO:0007669"/>
    <property type="project" value="TreeGrafter"/>
</dbReference>
<dbReference type="PANTHER" id="PTHR24255">
    <property type="entry name" value="COMPLEMENT COMPONENT 1, S SUBCOMPONENT-RELATED"/>
    <property type="match status" value="1"/>
</dbReference>
<comment type="caution">
    <text evidence="2">Lacks conserved residue(s) required for the propagation of feature annotation.</text>
</comment>
<name>A0A1V9XBT4_9ACAR</name>
<dbReference type="SUPFAM" id="SSF49854">
    <property type="entry name" value="Spermadhesin, CUB domain"/>
    <property type="match status" value="1"/>
</dbReference>
<dbReference type="AlphaFoldDB" id="A0A1V9XBT4"/>
<dbReference type="EMBL" id="MNPL01015596">
    <property type="protein sequence ID" value="OQR71005.1"/>
    <property type="molecule type" value="Genomic_DNA"/>
</dbReference>
<feature type="domain" description="CUB" evidence="5">
    <location>
        <begin position="10"/>
        <end position="173"/>
    </location>
</feature>
<dbReference type="Gene3D" id="2.60.120.290">
    <property type="entry name" value="Spermadhesin, CUB domain"/>
    <property type="match status" value="1"/>
</dbReference>
<dbReference type="Proteomes" id="UP000192247">
    <property type="component" value="Unassembled WGS sequence"/>
</dbReference>
<evidence type="ECO:0000256" key="3">
    <source>
        <dbReference type="SAM" id="MobiDB-lite"/>
    </source>
</evidence>
<evidence type="ECO:0000313" key="6">
    <source>
        <dbReference type="EMBL" id="OQR71005.1"/>
    </source>
</evidence>
<keyword evidence="4" id="KW-0472">Membrane</keyword>
<evidence type="ECO:0000259" key="5">
    <source>
        <dbReference type="PROSITE" id="PS01180"/>
    </source>
</evidence>
<feature type="non-terminal residue" evidence="6">
    <location>
        <position position="1"/>
    </location>
</feature>
<evidence type="ECO:0000256" key="1">
    <source>
        <dbReference type="ARBA" id="ARBA00023157"/>
    </source>
</evidence>
<feature type="region of interest" description="Disordered" evidence="3">
    <location>
        <begin position="254"/>
        <end position="275"/>
    </location>
</feature>
<dbReference type="SMART" id="SM00042">
    <property type="entry name" value="CUB"/>
    <property type="match status" value="1"/>
</dbReference>
<keyword evidence="1" id="KW-1015">Disulfide bond</keyword>
<dbReference type="GO" id="GO:0004252">
    <property type="term" value="F:serine-type endopeptidase activity"/>
    <property type="evidence" value="ECO:0007669"/>
    <property type="project" value="TreeGrafter"/>
</dbReference>
<dbReference type="PROSITE" id="PS01180">
    <property type="entry name" value="CUB"/>
    <property type="match status" value="1"/>
</dbReference>